<organism evidence="4">
    <name type="scientific">Mantoniella antarctica</name>
    <dbReference type="NCBI Taxonomy" id="81844"/>
    <lineage>
        <taxon>Eukaryota</taxon>
        <taxon>Viridiplantae</taxon>
        <taxon>Chlorophyta</taxon>
        <taxon>Mamiellophyceae</taxon>
        <taxon>Mamiellales</taxon>
        <taxon>Mamiellaceae</taxon>
        <taxon>Mantoniella</taxon>
    </lineage>
</organism>
<evidence type="ECO:0000256" key="1">
    <source>
        <dbReference type="ARBA" id="ARBA00022603"/>
    </source>
</evidence>
<reference evidence="4" key="1">
    <citation type="submission" date="2021-01" db="EMBL/GenBank/DDBJ databases">
        <authorList>
            <person name="Corre E."/>
            <person name="Pelletier E."/>
            <person name="Niang G."/>
            <person name="Scheremetjew M."/>
            <person name="Finn R."/>
            <person name="Kale V."/>
            <person name="Holt S."/>
            <person name="Cochrane G."/>
            <person name="Meng A."/>
            <person name="Brown T."/>
            <person name="Cohen L."/>
        </authorList>
    </citation>
    <scope>NUCLEOTIDE SEQUENCE</scope>
    <source>
        <strain evidence="4">SL-175</strain>
    </source>
</reference>
<name>A0A7S0T324_9CHLO</name>
<feature type="compositionally biased region" description="Basic and acidic residues" evidence="3">
    <location>
        <begin position="83"/>
        <end position="101"/>
    </location>
</feature>
<evidence type="ECO:0000256" key="3">
    <source>
        <dbReference type="SAM" id="MobiDB-lite"/>
    </source>
</evidence>
<dbReference type="EMBL" id="HBFC01036014">
    <property type="protein sequence ID" value="CAD8722211.1"/>
    <property type="molecule type" value="Transcribed_RNA"/>
</dbReference>
<keyword evidence="1" id="KW-0489">Methyltransferase</keyword>
<feature type="compositionally biased region" description="Gly residues" evidence="3">
    <location>
        <begin position="210"/>
        <end position="225"/>
    </location>
</feature>
<feature type="region of interest" description="Disordered" evidence="3">
    <location>
        <begin position="52"/>
        <end position="142"/>
    </location>
</feature>
<evidence type="ECO:0000313" key="4">
    <source>
        <dbReference type="EMBL" id="CAD8722211.1"/>
    </source>
</evidence>
<dbReference type="Pfam" id="PF03602">
    <property type="entry name" value="Cons_hypoth95"/>
    <property type="match status" value="1"/>
</dbReference>
<accession>A0A7S0T324</accession>
<feature type="compositionally biased region" description="Acidic residues" evidence="3">
    <location>
        <begin position="102"/>
        <end position="135"/>
    </location>
</feature>
<dbReference type="Gene3D" id="3.40.50.150">
    <property type="entry name" value="Vaccinia Virus protein VP39"/>
    <property type="match status" value="1"/>
</dbReference>
<feature type="region of interest" description="Disordered" evidence="3">
    <location>
        <begin position="179"/>
        <end position="245"/>
    </location>
</feature>
<dbReference type="AlphaFoldDB" id="A0A7S0T324"/>
<dbReference type="PANTHER" id="PTHR43542:SF1">
    <property type="entry name" value="METHYLTRANSFERASE"/>
    <property type="match status" value="1"/>
</dbReference>
<gene>
    <name evidence="4" type="ORF">MANT1106_LOCUS21425</name>
</gene>
<sequence>MQASLGALAACPAAARVTRAAPTLAFTRGVGAVGSGVRGGLRLARGRVTVRTATVGRSGGEGASKGARGSGSVVDDDDVDILDNDRFYKRPDEASSPRAEDELFWDPADLEDEDPPLMTADDNELDDDDDDDDTDSWFFVPEGTGIDVNDRDLFVVGEDYDDESFGFVPGFVQEADDDDFIADDSAARGAKSNRRKARTTRSEREAQAAGNGGTGASGGAGGRRVAGGEQAELSPGQIKAAAKKEEDTARMLKMGVPESLLRQLEQEKDAVDKFNVRRSAENARRTHKRLTIVAGSLARRKILSPSGLDTRPMMGMVRGATFDMIMSLIGSRSNTVFPPQSRWLDLFAGTGAIGIEAISRGCEQAHFVEMDPWVTGNVLQKNIDTLGVQTQTNVHTTKVETFLAQHKNTARAAGGAFDFVSFCPPYYKVSYPELLEELDSSPLIAEHTVVLVEYARSQKPEILASIGKRLRRVRDRRYGRTYVAVYVCDGRELPDEEDEWAKQPEEATRFGKVVRGGGKRDDDE</sequence>
<dbReference type="GO" id="GO:0008168">
    <property type="term" value="F:methyltransferase activity"/>
    <property type="evidence" value="ECO:0007669"/>
    <property type="project" value="UniProtKB-KW"/>
</dbReference>
<evidence type="ECO:0000256" key="2">
    <source>
        <dbReference type="ARBA" id="ARBA00022679"/>
    </source>
</evidence>
<dbReference type="InterPro" id="IPR004398">
    <property type="entry name" value="RNA_MeTrfase_RsmD"/>
</dbReference>
<keyword evidence="2" id="KW-0808">Transferase</keyword>
<dbReference type="PANTHER" id="PTHR43542">
    <property type="entry name" value="METHYLTRANSFERASE"/>
    <property type="match status" value="1"/>
</dbReference>
<protein>
    <submittedName>
        <fullName evidence="4">Uncharacterized protein</fullName>
    </submittedName>
</protein>
<dbReference type="InterPro" id="IPR029063">
    <property type="entry name" value="SAM-dependent_MTases_sf"/>
</dbReference>
<dbReference type="SUPFAM" id="SSF53335">
    <property type="entry name" value="S-adenosyl-L-methionine-dependent methyltransferases"/>
    <property type="match status" value="1"/>
</dbReference>
<dbReference type="CDD" id="cd02440">
    <property type="entry name" value="AdoMet_MTases"/>
    <property type="match status" value="1"/>
</dbReference>
<proteinExistence type="predicted"/>
<dbReference type="GO" id="GO:0031167">
    <property type="term" value="P:rRNA methylation"/>
    <property type="evidence" value="ECO:0007669"/>
    <property type="project" value="InterPro"/>
</dbReference>